<keyword evidence="4" id="KW-1185">Reference proteome</keyword>
<evidence type="ECO:0000313" key="3">
    <source>
        <dbReference type="EnsemblMetazoa" id="CJA16480.1"/>
    </source>
</evidence>
<dbReference type="InterPro" id="IPR000210">
    <property type="entry name" value="BTB/POZ_dom"/>
</dbReference>
<proteinExistence type="predicted"/>
<dbReference type="PANTHER" id="PTHR22670">
    <property type="entry name" value="BTB DOMAIN-CONTAINING PROTEIN-RELATED-RELATED"/>
    <property type="match status" value="1"/>
</dbReference>
<evidence type="ECO:0000259" key="2">
    <source>
        <dbReference type="PROSITE" id="PS50097"/>
    </source>
</evidence>
<dbReference type="PANTHER" id="PTHR22670:SF1">
    <property type="entry name" value="BTB DOMAIN-CONTAINING PROTEIN"/>
    <property type="match status" value="1"/>
</dbReference>
<name>A0A8R1DZ64_CAEJA</name>
<evidence type="ECO:0000256" key="1">
    <source>
        <dbReference type="SAM" id="MobiDB-lite"/>
    </source>
</evidence>
<dbReference type="Proteomes" id="UP000005237">
    <property type="component" value="Unassembled WGS sequence"/>
</dbReference>
<reference evidence="4" key="1">
    <citation type="submission" date="2010-08" db="EMBL/GenBank/DDBJ databases">
        <authorList>
            <consortium name="Caenorhabditis japonica Sequencing Consortium"/>
            <person name="Wilson R.K."/>
        </authorList>
    </citation>
    <scope>NUCLEOTIDE SEQUENCE [LARGE SCALE GENOMIC DNA]</scope>
    <source>
        <strain evidence="4">DF5081</strain>
    </source>
</reference>
<dbReference type="PROSITE" id="PS50097">
    <property type="entry name" value="BTB"/>
    <property type="match status" value="1"/>
</dbReference>
<organism evidence="3 4">
    <name type="scientific">Caenorhabditis japonica</name>
    <dbReference type="NCBI Taxonomy" id="281687"/>
    <lineage>
        <taxon>Eukaryota</taxon>
        <taxon>Metazoa</taxon>
        <taxon>Ecdysozoa</taxon>
        <taxon>Nematoda</taxon>
        <taxon>Chromadorea</taxon>
        <taxon>Rhabditida</taxon>
        <taxon>Rhabditina</taxon>
        <taxon>Rhabditomorpha</taxon>
        <taxon>Rhabditoidea</taxon>
        <taxon>Rhabditidae</taxon>
        <taxon>Peloderinae</taxon>
        <taxon>Caenorhabditis</taxon>
    </lineage>
</organism>
<evidence type="ECO:0000313" key="4">
    <source>
        <dbReference type="Proteomes" id="UP000005237"/>
    </source>
</evidence>
<protein>
    <submittedName>
        <fullName evidence="3">BTB domain-containing protein</fullName>
    </submittedName>
</protein>
<dbReference type="EnsemblMetazoa" id="CJA16480.1">
    <property type="protein sequence ID" value="CJA16480.1"/>
    <property type="gene ID" value="WBGene00135685"/>
</dbReference>
<dbReference type="Pfam" id="PF00651">
    <property type="entry name" value="BTB"/>
    <property type="match status" value="1"/>
</dbReference>
<dbReference type="OMA" id="MNDFCKV"/>
<dbReference type="CDD" id="cd18186">
    <property type="entry name" value="BTB_POZ_ZBTB_KLHL-like"/>
    <property type="match status" value="1"/>
</dbReference>
<dbReference type="SUPFAM" id="SSF54695">
    <property type="entry name" value="POZ domain"/>
    <property type="match status" value="1"/>
</dbReference>
<reference evidence="3" key="2">
    <citation type="submission" date="2022-06" db="UniProtKB">
        <authorList>
            <consortium name="EnsemblMetazoa"/>
        </authorList>
    </citation>
    <scope>IDENTIFICATION</scope>
    <source>
        <strain evidence="3">DF5081</strain>
    </source>
</reference>
<dbReference type="Gene3D" id="3.30.710.10">
    <property type="entry name" value="Potassium Channel Kv1.1, Chain A"/>
    <property type="match status" value="1"/>
</dbReference>
<feature type="region of interest" description="Disordered" evidence="1">
    <location>
        <begin position="319"/>
        <end position="339"/>
    </location>
</feature>
<accession>A0A8R1DZ64</accession>
<dbReference type="AlphaFoldDB" id="A0A8R1DZ64"/>
<feature type="compositionally biased region" description="Low complexity" evidence="1">
    <location>
        <begin position="323"/>
        <end position="337"/>
    </location>
</feature>
<dbReference type="InterPro" id="IPR011333">
    <property type="entry name" value="SKP1/BTB/POZ_sf"/>
</dbReference>
<sequence length="378" mass="42225">MNNFPSVHTIGQIPEDVTVFGDPNHFEAVAQFFRDDFLGPKRLCDVRLCFGTEVVLAHSPVLGAFSSFFARKMEKEKEKNRNEKVLTVNLSFLKKESVEHLLHFVYHGNVLLPFNCLQDDLEAIAYFGVGRMQEEVEKKLIETARDGKIVDVLNLVTFYLKTIPHSPSTIISITDETIRDLVLVLHETLVANRLSYEDTLRMTTNTVVTIVSSRVDDVKKVDVINMVLKWIYERRVNNQKAAMILGALTFGSMTYTQLVQFRNSLIQTAIPVTVGRCVRLKRGPMDKIDIGFIAAETSSCGSSTMTAACPIVMSSDRTAPNITSSSAGSRRSSHTGSECATPNLSVTCEFNYDDCATAISFDSDDLKRLGFKKKMPKK</sequence>
<feature type="domain" description="BTB" evidence="2">
    <location>
        <begin position="44"/>
        <end position="114"/>
    </location>
</feature>
<dbReference type="SMART" id="SM00225">
    <property type="entry name" value="BTB"/>
    <property type="match status" value="1"/>
</dbReference>